<evidence type="ECO:0000313" key="4">
    <source>
        <dbReference type="EMBL" id="TGZ51011.1"/>
    </source>
</evidence>
<dbReference type="SUPFAM" id="SSF56968">
    <property type="entry name" value="Lipovitellin-phosvitin complex, beta-sheet shell regions"/>
    <property type="match status" value="2"/>
</dbReference>
<dbReference type="Pfam" id="PF01347">
    <property type="entry name" value="Vitellogenin_N"/>
    <property type="match status" value="1"/>
</dbReference>
<keyword evidence="1 2" id="KW-0732">Signal</keyword>
<evidence type="ECO:0000256" key="2">
    <source>
        <dbReference type="SAM" id="SignalP"/>
    </source>
</evidence>
<dbReference type="AlphaFoldDB" id="A0A4S2KMQ5"/>
<comment type="caution">
    <text evidence="4">The sequence shown here is derived from an EMBL/GenBank/DDBJ whole genome shotgun (WGS) entry which is preliminary data.</text>
</comment>
<dbReference type="InterPro" id="IPR001747">
    <property type="entry name" value="Vitellogenin_N"/>
</dbReference>
<feature type="domain" description="Vitellogenin" evidence="3">
    <location>
        <begin position="58"/>
        <end position="247"/>
    </location>
</feature>
<keyword evidence="5" id="KW-1185">Reference proteome</keyword>
<dbReference type="STRING" id="300112.A0A4S2KMQ5"/>
<protein>
    <submittedName>
        <fullName evidence="4">Vitellogenin-3</fullName>
    </submittedName>
</protein>
<dbReference type="InterPro" id="IPR015816">
    <property type="entry name" value="Vitellinogen_b-sht_N"/>
</dbReference>
<gene>
    <name evidence="4" type="ORF">DBV15_00748</name>
</gene>
<dbReference type="Proteomes" id="UP000310200">
    <property type="component" value="Unassembled WGS sequence"/>
</dbReference>
<feature type="chain" id="PRO_5020564958" evidence="2">
    <location>
        <begin position="22"/>
        <end position="598"/>
    </location>
</feature>
<dbReference type="EMBL" id="QBLH01001803">
    <property type="protein sequence ID" value="TGZ51011.1"/>
    <property type="molecule type" value="Genomic_DNA"/>
</dbReference>
<evidence type="ECO:0000259" key="3">
    <source>
        <dbReference type="Pfam" id="PF01347"/>
    </source>
</evidence>
<dbReference type="InterPro" id="IPR015819">
    <property type="entry name" value="Lipid_transp_b-sht_shell"/>
</dbReference>
<evidence type="ECO:0000256" key="1">
    <source>
        <dbReference type="ARBA" id="ARBA00022729"/>
    </source>
</evidence>
<organism evidence="4 5">
    <name type="scientific">Temnothorax longispinosus</name>
    <dbReference type="NCBI Taxonomy" id="300112"/>
    <lineage>
        <taxon>Eukaryota</taxon>
        <taxon>Metazoa</taxon>
        <taxon>Ecdysozoa</taxon>
        <taxon>Arthropoda</taxon>
        <taxon>Hexapoda</taxon>
        <taxon>Insecta</taxon>
        <taxon>Pterygota</taxon>
        <taxon>Neoptera</taxon>
        <taxon>Endopterygota</taxon>
        <taxon>Hymenoptera</taxon>
        <taxon>Apocrita</taxon>
        <taxon>Aculeata</taxon>
        <taxon>Formicoidea</taxon>
        <taxon>Formicidae</taxon>
        <taxon>Myrmicinae</taxon>
        <taxon>Temnothorax</taxon>
    </lineage>
</organism>
<feature type="signal peptide" evidence="2">
    <location>
        <begin position="1"/>
        <end position="21"/>
    </location>
</feature>
<name>A0A4S2KMQ5_9HYME</name>
<accession>A0A4S2KMQ5</accession>
<dbReference type="Gene3D" id="2.30.230.10">
    <property type="entry name" value="Lipovitellin, beta-sheet shell regions, chain A"/>
    <property type="match status" value="2"/>
</dbReference>
<reference evidence="4 5" key="1">
    <citation type="journal article" date="2019" name="Philos. Trans. R. Soc. Lond., B, Biol. Sci.">
        <title>Ant behaviour and brain gene expression of defending hosts depend on the ecological success of the intruding social parasite.</title>
        <authorList>
            <person name="Kaur R."/>
            <person name="Stoldt M."/>
            <person name="Jongepier E."/>
            <person name="Feldmeyer B."/>
            <person name="Menzel F."/>
            <person name="Bornberg-Bauer E."/>
            <person name="Foitzik S."/>
        </authorList>
    </citation>
    <scope>NUCLEOTIDE SEQUENCE [LARGE SCALE GENOMIC DNA]</scope>
    <source>
        <tissue evidence="4">Whole body</tissue>
    </source>
</reference>
<proteinExistence type="predicted"/>
<sequence length="598" mass="68276">MLVTILPFFLVANITVDDAHRQSEWAMYGPECTYDVLVNMSLANIVQENDNFCSMTATELKCRPKGDDSLSCHFQNSRIKRPEPNDNRCSNAKNFIPTRYKFVGSEPFEIRFNSRGIENLVVPRSIPRYRIDMIKIIVSQLNVGFEMQERRDRFTIMENSTVGHCEVDVKIVTDPNSEESDDDSTEKNENFEIGFMSSSEDLARSLAIERFQVEKIRQPKKCPRRTIYFFGNQEDYSHGDRQLYMDMTTSISHITISRDRFVSYTMSEGVMKTSGVKPQFVYGNMFVATFIPFFLVVQLPIKDGAWPYGPEYVFTVHMNVTGIPQCPRHVSACGGLSGYHITSRLHCIPKKNNTLSCSQRYVNGLDFGIIQESGVVNRWRNMTNAPIELVFNKEGIENIITSQLTHTYDLNILKMMAEQLHPGDDFNNIGDGTFESVTASTIGKCNVTFNVYHRTGTENAETRSHRGFRLKLLPWNMHMTSTETLVIDKTTNLNNCSCYADSYYRKYGDTVVCERLDVDLEHTVSRMEISETSFSSSTTWKGTSVSNNTPYNVIEKVILEDVRPATRHPPAIVKPGETEILANDDIRSISIVRYNNNY</sequence>
<dbReference type="GO" id="GO:0005319">
    <property type="term" value="F:lipid transporter activity"/>
    <property type="evidence" value="ECO:0007669"/>
    <property type="project" value="InterPro"/>
</dbReference>
<evidence type="ECO:0000313" key="5">
    <source>
        <dbReference type="Proteomes" id="UP000310200"/>
    </source>
</evidence>